<evidence type="ECO:0000256" key="1">
    <source>
        <dbReference type="ARBA" id="ARBA00022559"/>
    </source>
</evidence>
<evidence type="ECO:0000313" key="3">
    <source>
        <dbReference type="EMBL" id="AJV88374.1"/>
    </source>
</evidence>
<dbReference type="SUPFAM" id="SSF53474">
    <property type="entry name" value="alpha/beta-Hydrolases"/>
    <property type="match status" value="1"/>
</dbReference>
<dbReference type="InterPro" id="IPR050471">
    <property type="entry name" value="AB_hydrolase"/>
</dbReference>
<keyword evidence="1" id="KW-0575">Peroxidase</keyword>
<sequence length="240" mass="26100">MPALNEAGYRTITFDNRGISPLHDQSETFALNDMVNDTIALIEQLDLAPCSIVGTSLGAFITQELLVARPDLARRAVLVATRGRTDALRAAMSRADLELHSRNTPLPPLYDAVVRATQNLSRASLNNDKVVQDWIDVLEMSPQRPPGLQAQLALDMIPNRLAAYGSIRTPTLVIAFQDDIITPPHLGREVADAIPDCGYQELAGCGHFGYLERPDAVNKAISGFLGETSPAADTTEWSPR</sequence>
<protein>
    <submittedName>
        <fullName evidence="3">MfnB</fullName>
    </submittedName>
</protein>
<dbReference type="InterPro" id="IPR000073">
    <property type="entry name" value="AB_hydrolase_1"/>
</dbReference>
<keyword evidence="1" id="KW-0560">Oxidoreductase</keyword>
<dbReference type="InterPro" id="IPR000639">
    <property type="entry name" value="Epox_hydrolase-like"/>
</dbReference>
<dbReference type="EMBL" id="KP715145">
    <property type="protein sequence ID" value="AJV88374.1"/>
    <property type="molecule type" value="Genomic_DNA"/>
</dbReference>
<dbReference type="Gene3D" id="3.40.50.1820">
    <property type="entry name" value="alpha/beta hydrolase"/>
    <property type="match status" value="1"/>
</dbReference>
<dbReference type="PANTHER" id="PTHR43433">
    <property type="entry name" value="HYDROLASE, ALPHA/BETA FOLD FAMILY PROTEIN"/>
    <property type="match status" value="1"/>
</dbReference>
<accession>A0A0D4WTN8</accession>
<reference evidence="3" key="1">
    <citation type="journal article" date="2015" name="Org. Lett.">
        <title>Biosynthesis of the Anti-infective Marformycins Featuring Pre-NRPS Assembly Line N-Formylation and O-Methylation and Post-Assembly Line C-Hydroxylation Chemistries.</title>
        <authorList>
            <person name="Liu J."/>
            <person name="Wang B."/>
            <person name="Li H."/>
            <person name="Xie Y."/>
            <person name="Li Q."/>
            <person name="Qin X."/>
            <person name="Zhang X."/>
            <person name="Ju J."/>
        </authorList>
    </citation>
    <scope>NUCLEOTIDE SEQUENCE</scope>
    <source>
        <strain evidence="3">SCSIO 10141</strain>
    </source>
</reference>
<dbReference type="PANTHER" id="PTHR43433:SF5">
    <property type="entry name" value="AB HYDROLASE-1 DOMAIN-CONTAINING PROTEIN"/>
    <property type="match status" value="1"/>
</dbReference>
<proteinExistence type="predicted"/>
<dbReference type="AlphaFoldDB" id="A0A0D4WTN8"/>
<organism evidence="3">
    <name type="scientific">Streptomyces drozdowiczii</name>
    <dbReference type="NCBI Taxonomy" id="202862"/>
    <lineage>
        <taxon>Bacteria</taxon>
        <taxon>Bacillati</taxon>
        <taxon>Actinomycetota</taxon>
        <taxon>Actinomycetes</taxon>
        <taxon>Kitasatosporales</taxon>
        <taxon>Streptomycetaceae</taxon>
        <taxon>Streptomyces</taxon>
    </lineage>
</organism>
<feature type="domain" description="AB hydrolase-1" evidence="2">
    <location>
        <begin position="2"/>
        <end position="219"/>
    </location>
</feature>
<dbReference type="InterPro" id="IPR029058">
    <property type="entry name" value="AB_hydrolase_fold"/>
</dbReference>
<dbReference type="PRINTS" id="PR00412">
    <property type="entry name" value="EPOXHYDRLASE"/>
</dbReference>
<dbReference type="GO" id="GO:0004601">
    <property type="term" value="F:peroxidase activity"/>
    <property type="evidence" value="ECO:0007669"/>
    <property type="project" value="UniProtKB-KW"/>
</dbReference>
<name>A0A0D4WTN8_9ACTN</name>
<evidence type="ECO:0000259" key="2">
    <source>
        <dbReference type="Pfam" id="PF12697"/>
    </source>
</evidence>
<dbReference type="Pfam" id="PF12697">
    <property type="entry name" value="Abhydrolase_6"/>
    <property type="match status" value="1"/>
</dbReference>